<accession>A0ABU0YTZ3</accession>
<dbReference type="Proteomes" id="UP001230156">
    <property type="component" value="Unassembled WGS sequence"/>
</dbReference>
<sequence length="108" mass="11174">MTLGTTEATASTLLTHAAGLHARPTLKLTKLAKTFAAKIEIAVKSEGPWIDAKSVVKVMAMKAPKGSTLHFRAEGDKAAEVLAALVALVDRDFDEGAEAETAGAQADG</sequence>
<dbReference type="InterPro" id="IPR000032">
    <property type="entry name" value="HPr-like"/>
</dbReference>
<keyword evidence="3" id="KW-0813">Transport</keyword>
<comment type="caution">
    <text evidence="5">The sequence shown here is derived from an EMBL/GenBank/DDBJ whole genome shotgun (WGS) entry which is preliminary data.</text>
</comment>
<reference evidence="6" key="1">
    <citation type="submission" date="2023-08" db="EMBL/GenBank/DDBJ databases">
        <title>Rhodospirillaceae gen. nov., a novel taxon isolated from the Yangtze River Yuezi River estuary sludge.</title>
        <authorList>
            <person name="Ruan L."/>
        </authorList>
    </citation>
    <scope>NUCLEOTIDE SEQUENCE [LARGE SCALE GENOMIC DNA]</scope>
    <source>
        <strain evidence="6">R-7</strain>
    </source>
</reference>
<feature type="domain" description="HPr" evidence="4">
    <location>
        <begin position="7"/>
        <end position="96"/>
    </location>
</feature>
<dbReference type="Pfam" id="PF00381">
    <property type="entry name" value="PTS-HPr"/>
    <property type="match status" value="1"/>
</dbReference>
<dbReference type="PROSITE" id="PS51350">
    <property type="entry name" value="PTS_HPR_DOM"/>
    <property type="match status" value="1"/>
</dbReference>
<dbReference type="SUPFAM" id="SSF55594">
    <property type="entry name" value="HPr-like"/>
    <property type="match status" value="1"/>
</dbReference>
<protein>
    <recommendedName>
        <fullName evidence="2">Phosphocarrier protein HPr</fullName>
    </recommendedName>
</protein>
<dbReference type="InterPro" id="IPR035895">
    <property type="entry name" value="HPr-like_sf"/>
</dbReference>
<evidence type="ECO:0000313" key="6">
    <source>
        <dbReference type="Proteomes" id="UP001230156"/>
    </source>
</evidence>
<dbReference type="NCBIfam" id="TIGR01003">
    <property type="entry name" value="PTS_HPr_family"/>
    <property type="match status" value="1"/>
</dbReference>
<dbReference type="Gene3D" id="3.30.1340.10">
    <property type="entry name" value="HPr-like"/>
    <property type="match status" value="1"/>
</dbReference>
<comment type="function">
    <text evidence="1">General (non sugar-specific) component of the phosphoenolpyruvate-dependent sugar phosphotransferase system (sugar PTS). This major carbohydrate active-transport system catalyzes the phosphorylation of incoming sugar substrates concomitantly with their translocation across the cell membrane. The phosphoryl group from phosphoenolpyruvate (PEP) is transferred to the phosphoryl carrier protein HPr by enzyme I. Phospho-HPr then transfers it to the PTS EIIA domain.</text>
</comment>
<keyword evidence="3" id="KW-0762">Sugar transport</keyword>
<dbReference type="PANTHER" id="PTHR33705">
    <property type="entry name" value="PHOSPHOCARRIER PROTEIN HPR"/>
    <property type="match status" value="1"/>
</dbReference>
<gene>
    <name evidence="5" type="ORF">Q8A70_26150</name>
</gene>
<organism evidence="5 6">
    <name type="scientific">Dongia sedimenti</name>
    <dbReference type="NCBI Taxonomy" id="3064282"/>
    <lineage>
        <taxon>Bacteria</taxon>
        <taxon>Pseudomonadati</taxon>
        <taxon>Pseudomonadota</taxon>
        <taxon>Alphaproteobacteria</taxon>
        <taxon>Rhodospirillales</taxon>
        <taxon>Dongiaceae</taxon>
        <taxon>Dongia</taxon>
    </lineage>
</organism>
<proteinExistence type="predicted"/>
<evidence type="ECO:0000259" key="4">
    <source>
        <dbReference type="PROSITE" id="PS51350"/>
    </source>
</evidence>
<evidence type="ECO:0000313" key="5">
    <source>
        <dbReference type="EMBL" id="MDQ7251197.1"/>
    </source>
</evidence>
<evidence type="ECO:0000256" key="2">
    <source>
        <dbReference type="ARBA" id="ARBA00020422"/>
    </source>
</evidence>
<evidence type="ECO:0000256" key="3">
    <source>
        <dbReference type="ARBA" id="ARBA00022597"/>
    </source>
</evidence>
<dbReference type="InterPro" id="IPR050399">
    <property type="entry name" value="HPr"/>
</dbReference>
<evidence type="ECO:0000256" key="1">
    <source>
        <dbReference type="ARBA" id="ARBA00003681"/>
    </source>
</evidence>
<keyword evidence="6" id="KW-1185">Reference proteome</keyword>
<dbReference type="RefSeq" id="WP_379961324.1">
    <property type="nucleotide sequence ID" value="NZ_JAUYVI010000009.1"/>
</dbReference>
<dbReference type="EMBL" id="JAUYVI010000009">
    <property type="protein sequence ID" value="MDQ7251197.1"/>
    <property type="molecule type" value="Genomic_DNA"/>
</dbReference>
<name>A0ABU0YTZ3_9PROT</name>
<dbReference type="CDD" id="cd00367">
    <property type="entry name" value="PTS-HPr_like"/>
    <property type="match status" value="1"/>
</dbReference>
<dbReference type="PANTHER" id="PTHR33705:SF1">
    <property type="entry name" value="PHOSPHOCARRIER PROTEIN HPR"/>
    <property type="match status" value="1"/>
</dbReference>
<dbReference type="PRINTS" id="PR00107">
    <property type="entry name" value="PHOSPHOCPHPR"/>
</dbReference>